<evidence type="ECO:0000313" key="3">
    <source>
        <dbReference type="Proteomes" id="UP001551482"/>
    </source>
</evidence>
<keyword evidence="3" id="KW-1185">Reference proteome</keyword>
<gene>
    <name evidence="2" type="ORF">AB0C36_32925</name>
</gene>
<name>A0ABV3DSS1_9ACTN</name>
<organism evidence="2 3">
    <name type="scientific">Streptodolium elevatio</name>
    <dbReference type="NCBI Taxonomy" id="3157996"/>
    <lineage>
        <taxon>Bacteria</taxon>
        <taxon>Bacillati</taxon>
        <taxon>Actinomycetota</taxon>
        <taxon>Actinomycetes</taxon>
        <taxon>Kitasatosporales</taxon>
        <taxon>Streptomycetaceae</taxon>
        <taxon>Streptodolium</taxon>
    </lineage>
</organism>
<evidence type="ECO:0000256" key="1">
    <source>
        <dbReference type="SAM" id="MobiDB-lite"/>
    </source>
</evidence>
<dbReference type="EMBL" id="JBEZFP010000117">
    <property type="protein sequence ID" value="MEU8138292.1"/>
    <property type="molecule type" value="Genomic_DNA"/>
</dbReference>
<evidence type="ECO:0000313" key="2">
    <source>
        <dbReference type="EMBL" id="MEU8138292.1"/>
    </source>
</evidence>
<dbReference type="Proteomes" id="UP001551482">
    <property type="component" value="Unassembled WGS sequence"/>
</dbReference>
<reference evidence="2 3" key="1">
    <citation type="submission" date="2024-06" db="EMBL/GenBank/DDBJ databases">
        <title>The Natural Products Discovery Center: Release of the First 8490 Sequenced Strains for Exploring Actinobacteria Biosynthetic Diversity.</title>
        <authorList>
            <person name="Kalkreuter E."/>
            <person name="Kautsar S.A."/>
            <person name="Yang D."/>
            <person name="Bader C.D."/>
            <person name="Teijaro C.N."/>
            <person name="Fluegel L."/>
            <person name="Davis C.M."/>
            <person name="Simpson J.R."/>
            <person name="Lauterbach L."/>
            <person name="Steele A.D."/>
            <person name="Gui C."/>
            <person name="Meng S."/>
            <person name="Li G."/>
            <person name="Viehrig K."/>
            <person name="Ye F."/>
            <person name="Su P."/>
            <person name="Kiefer A.F."/>
            <person name="Nichols A."/>
            <person name="Cepeda A.J."/>
            <person name="Yan W."/>
            <person name="Fan B."/>
            <person name="Jiang Y."/>
            <person name="Adhikari A."/>
            <person name="Zheng C.-J."/>
            <person name="Schuster L."/>
            <person name="Cowan T.M."/>
            <person name="Smanski M.J."/>
            <person name="Chevrette M.G."/>
            <person name="De Carvalho L.P.S."/>
            <person name="Shen B."/>
        </authorList>
    </citation>
    <scope>NUCLEOTIDE SEQUENCE [LARGE SCALE GENOMIC DNA]</scope>
    <source>
        <strain evidence="2 3">NPDC048946</strain>
    </source>
</reference>
<accession>A0ABV3DSS1</accession>
<proteinExistence type="predicted"/>
<protein>
    <submittedName>
        <fullName evidence="2">Uncharacterized protein</fullName>
    </submittedName>
</protein>
<dbReference type="RefSeq" id="WP_358361459.1">
    <property type="nucleotide sequence ID" value="NZ_JBEZFP010000117.1"/>
</dbReference>
<sequence length="57" mass="6113">MASLRTIKGTEVARDALQTRLRTIAAQSEALLRAGTDTADLLNRPGDGNTEPRNHPA</sequence>
<feature type="region of interest" description="Disordered" evidence="1">
    <location>
        <begin position="36"/>
        <end position="57"/>
    </location>
</feature>
<comment type="caution">
    <text evidence="2">The sequence shown here is derived from an EMBL/GenBank/DDBJ whole genome shotgun (WGS) entry which is preliminary data.</text>
</comment>